<protein>
    <submittedName>
        <fullName evidence="1">Helix-hairpin-helix protein</fullName>
    </submittedName>
</protein>
<gene>
    <name evidence="1" type="ORF">C8D91_2953</name>
</gene>
<dbReference type="Pfam" id="PF12836">
    <property type="entry name" value="HHH_3"/>
    <property type="match status" value="1"/>
</dbReference>
<accession>A0A4R6X6J8</accession>
<sequence length="489" mass="55994">MNSKKENLRLPITPSHNTLNLLVRAKLLLENALAKASNPSGVDSLIAMLGFDNVIEFSLRIISDHVEYETVTGKIFAETELGQMAGDINRLLKDNDLGNLPQLANIKLLRKVRNLIQHGGLDPGNDLDRFSKVTKTFFDKMLKKFFGMTADKLAISSLINDKVVGEFLHDAENQIENSEYLEAIVSCRDAFDNALFQRNKYNRHRIDAVPAVVELAKSSGLLKHYFESTEKSINLLKFGVDSVKYDHFQEILLHIPHELTADKSGNQVLQRKWSLNDAQFCYSFVSNQILKWENESIPPLYEDSADDYFIAKEYLDGVWLKNVFNESTMVYFDNDTSLHTLLFVTDNEMKSVFESFQEDCSYEYVTEFLREDRQTVETKTSSMIKVLFKSLKIITHNPVRWAAALHLKQLPLTWKREDLIGNQLKVTSLSINEASSDELFKVLGLRDPICEKIISLREEGAKILSLEQLLQIEGINEFEIKQLRNSTRL</sequence>
<reference evidence="1 2" key="1">
    <citation type="submission" date="2019-03" db="EMBL/GenBank/DDBJ databases">
        <title>Genomic Encyclopedia of Type Strains, Phase IV (KMG-IV): sequencing the most valuable type-strain genomes for metagenomic binning, comparative biology and taxonomic classification.</title>
        <authorList>
            <person name="Goeker M."/>
        </authorList>
    </citation>
    <scope>NUCLEOTIDE SEQUENCE [LARGE SCALE GENOMIC DNA]</scope>
    <source>
        <strain evidence="1 2">DSM 25488</strain>
    </source>
</reference>
<keyword evidence="2" id="KW-1185">Reference proteome</keyword>
<evidence type="ECO:0000313" key="2">
    <source>
        <dbReference type="Proteomes" id="UP000295724"/>
    </source>
</evidence>
<evidence type="ECO:0000313" key="1">
    <source>
        <dbReference type="EMBL" id="TDR14626.1"/>
    </source>
</evidence>
<comment type="caution">
    <text evidence="1">The sequence shown here is derived from an EMBL/GenBank/DDBJ whole genome shotgun (WGS) entry which is preliminary data.</text>
</comment>
<proteinExistence type="predicted"/>
<dbReference type="SUPFAM" id="SSF47781">
    <property type="entry name" value="RuvA domain 2-like"/>
    <property type="match status" value="1"/>
</dbReference>
<organism evidence="1 2">
    <name type="scientific">Marinicella litoralis</name>
    <dbReference type="NCBI Taxonomy" id="644220"/>
    <lineage>
        <taxon>Bacteria</taxon>
        <taxon>Pseudomonadati</taxon>
        <taxon>Pseudomonadota</taxon>
        <taxon>Gammaproteobacteria</taxon>
        <taxon>Lysobacterales</taxon>
        <taxon>Marinicellaceae</taxon>
        <taxon>Marinicella</taxon>
    </lineage>
</organism>
<dbReference type="InterPro" id="IPR010994">
    <property type="entry name" value="RuvA_2-like"/>
</dbReference>
<name>A0A4R6X6J8_9GAMM</name>
<dbReference type="EMBL" id="SNZB01000013">
    <property type="protein sequence ID" value="TDR14626.1"/>
    <property type="molecule type" value="Genomic_DNA"/>
</dbReference>
<dbReference type="Proteomes" id="UP000295724">
    <property type="component" value="Unassembled WGS sequence"/>
</dbReference>
<dbReference type="AlphaFoldDB" id="A0A4R6X6J8"/>